<dbReference type="AlphaFoldDB" id="Z9JK17"/>
<dbReference type="EMBL" id="JDSQ01000007">
    <property type="protein sequence ID" value="EWS78504.1"/>
    <property type="molecule type" value="Genomic_DNA"/>
</dbReference>
<sequence length="47" mass="5575">MRSIRSVTQILERSAWRVYDEDVIDIDPLHDALIFILLLCQCDEVRD</sequence>
<dbReference type="PATRIC" id="fig|1444770.3.peg.1388"/>
<evidence type="ECO:0000313" key="2">
    <source>
        <dbReference type="Proteomes" id="UP000020406"/>
    </source>
</evidence>
<comment type="caution">
    <text evidence="1">The sequence shown here is derived from an EMBL/GenBank/DDBJ whole genome shotgun (WGS) entry which is preliminary data.</text>
</comment>
<accession>Z9JK17</accession>
<organism evidence="1 2">
    <name type="scientific">Xylella taiwanensis</name>
    <dbReference type="NCBI Taxonomy" id="1444770"/>
    <lineage>
        <taxon>Bacteria</taxon>
        <taxon>Pseudomonadati</taxon>
        <taxon>Pseudomonadota</taxon>
        <taxon>Gammaproteobacteria</taxon>
        <taxon>Lysobacterales</taxon>
        <taxon>Lysobacteraceae</taxon>
        <taxon>Xylella</taxon>
    </lineage>
</organism>
<name>Z9JK17_9GAMM</name>
<dbReference type="Proteomes" id="UP000020406">
    <property type="component" value="Unassembled WGS sequence"/>
</dbReference>
<reference evidence="1 2" key="1">
    <citation type="journal article" date="2014" name="Genome Announc.">
        <title>Draft Genome Sequence of Xylella fastidiosa Pear Leaf Scorch Strain in Taiwan.</title>
        <authorList>
            <person name="Su C.C."/>
            <person name="Deng W.L."/>
            <person name="Jan F.J."/>
            <person name="Chang C.J."/>
            <person name="Huang H."/>
            <person name="Chen J."/>
        </authorList>
    </citation>
    <scope>NUCLEOTIDE SEQUENCE [LARGE SCALE GENOMIC DNA]</scope>
    <source>
        <strain evidence="1 2">PLS229</strain>
    </source>
</reference>
<dbReference type="RefSeq" id="WP_230428498.1">
    <property type="nucleotide sequence ID" value="NZ_CP087677.1"/>
</dbReference>
<proteinExistence type="predicted"/>
<gene>
    <name evidence="1" type="ORF">AF72_05840</name>
</gene>
<evidence type="ECO:0000313" key="1">
    <source>
        <dbReference type="EMBL" id="EWS78504.1"/>
    </source>
</evidence>
<protein>
    <submittedName>
        <fullName evidence="1">Uncharacterized protein</fullName>
    </submittedName>
</protein>